<dbReference type="GO" id="GO:0004672">
    <property type="term" value="F:protein kinase activity"/>
    <property type="evidence" value="ECO:0007669"/>
    <property type="project" value="InterPro"/>
</dbReference>
<dbReference type="InterPro" id="IPR047173">
    <property type="entry name" value="STRAD_A/B-like"/>
</dbReference>
<dbReference type="GO" id="GO:1902554">
    <property type="term" value="C:serine/threonine protein kinase complex"/>
    <property type="evidence" value="ECO:0007669"/>
    <property type="project" value="TreeGrafter"/>
</dbReference>
<sequence>MVPNSVEKQKGGSKKDAAGAATSTNTTTTTTTSNTAAASAPEQDNQADGANLGPESASYYQRIQRLDTDCFMACDKLTKKQTFALRIYQLEQLDDIDLKLLINDLKLCKQLKHPNIIRNLYNFIHQDQLWVVQPFCSFTSADRLSKPFGLPELAIAFIIKDTLMALEYLHLHNLIHRSVRASHILIKADGRCQLTGLKYSVNTIADGKKLFYMHQYPQKARPNIYWFSPEILEQNLFGYNYKSDIYSLGITCCELANGVVPFSDLQPTEMLLDKLTGNAPRLLDSTCQELVQLKPNEMSTEDRDKYFVFRGRQFSSAFHNFTSGLCLNFDPHKRPEARKLLGHNFIKQLKKSPATNLLDFLDPSLLNHHCDQS</sequence>
<dbReference type="Pfam" id="PF00069">
    <property type="entry name" value="Pkinase"/>
    <property type="match status" value="1"/>
</dbReference>
<dbReference type="Gene3D" id="1.10.510.10">
    <property type="entry name" value="Transferase(Phosphotransferase) domain 1"/>
    <property type="match status" value="1"/>
</dbReference>
<comment type="similarity">
    <text evidence="1">Belongs to the protein kinase superfamily. STE Ser/Thr protein kinase family. STE20 subfamily.</text>
</comment>
<dbReference type="SUPFAM" id="SSF56112">
    <property type="entry name" value="Protein kinase-like (PK-like)"/>
    <property type="match status" value="1"/>
</dbReference>
<dbReference type="InterPro" id="IPR011009">
    <property type="entry name" value="Kinase-like_dom_sf"/>
</dbReference>
<keyword evidence="4" id="KW-0418">Kinase</keyword>
<dbReference type="EMBL" id="GGYP01007037">
    <property type="protein sequence ID" value="MDE51808.1"/>
    <property type="molecule type" value="Transcribed_RNA"/>
</dbReference>
<dbReference type="Gene3D" id="3.30.200.20">
    <property type="entry name" value="Phosphorylase Kinase, domain 1"/>
    <property type="match status" value="1"/>
</dbReference>
<dbReference type="AlphaFoldDB" id="A0A6G1SN32"/>
<dbReference type="PANTHER" id="PTHR48014">
    <property type="entry name" value="SERINE/THREONINE-PROTEIN KINASE FRAY2"/>
    <property type="match status" value="1"/>
</dbReference>
<feature type="compositionally biased region" description="Low complexity" evidence="2">
    <location>
        <begin position="18"/>
        <end position="40"/>
    </location>
</feature>
<feature type="domain" description="Protein kinase" evidence="3">
    <location>
        <begin position="60"/>
        <end position="346"/>
    </location>
</feature>
<evidence type="ECO:0000259" key="3">
    <source>
        <dbReference type="PROSITE" id="PS50011"/>
    </source>
</evidence>
<keyword evidence="4" id="KW-0808">Transferase</keyword>
<feature type="region of interest" description="Disordered" evidence="2">
    <location>
        <begin position="1"/>
        <end position="53"/>
    </location>
</feature>
<evidence type="ECO:0000256" key="2">
    <source>
        <dbReference type="SAM" id="MobiDB-lite"/>
    </source>
</evidence>
<proteinExistence type="inferred from homology"/>
<dbReference type="GO" id="GO:0043539">
    <property type="term" value="F:protein serine/threonine kinase activator activity"/>
    <property type="evidence" value="ECO:0007669"/>
    <property type="project" value="InterPro"/>
</dbReference>
<protein>
    <submittedName>
        <fullName evidence="4">STE20-related kinase adapter protein alpha</fullName>
    </submittedName>
</protein>
<reference evidence="4" key="1">
    <citation type="submission" date="2018-10" db="EMBL/GenBank/DDBJ databases">
        <title>Transcriptome assembly of Aceria tosichella (Wheat curl mite) Type 2.</title>
        <authorList>
            <person name="Scully E.D."/>
            <person name="Geib S.M."/>
            <person name="Palmer N.A."/>
            <person name="Gupta A.K."/>
            <person name="Sarath G."/>
            <person name="Tatineni S."/>
        </authorList>
    </citation>
    <scope>NUCLEOTIDE SEQUENCE</scope>
    <source>
        <strain evidence="4">LincolnNE</strain>
    </source>
</reference>
<dbReference type="InterPro" id="IPR000719">
    <property type="entry name" value="Prot_kinase_dom"/>
</dbReference>
<organism evidence="4">
    <name type="scientific">Aceria tosichella</name>
    <name type="common">wheat curl mite</name>
    <dbReference type="NCBI Taxonomy" id="561515"/>
    <lineage>
        <taxon>Eukaryota</taxon>
        <taxon>Metazoa</taxon>
        <taxon>Ecdysozoa</taxon>
        <taxon>Arthropoda</taxon>
        <taxon>Chelicerata</taxon>
        <taxon>Arachnida</taxon>
        <taxon>Acari</taxon>
        <taxon>Acariformes</taxon>
        <taxon>Trombidiformes</taxon>
        <taxon>Prostigmata</taxon>
        <taxon>Eupodina</taxon>
        <taxon>Eriophyoidea</taxon>
        <taxon>Eriophyidae</taxon>
        <taxon>Eriophyinae</taxon>
        <taxon>Aceriini</taxon>
        <taxon>Aceria</taxon>
    </lineage>
</organism>
<accession>A0A6G1SN32</accession>
<dbReference type="PROSITE" id="PS50011">
    <property type="entry name" value="PROTEIN_KINASE_DOM"/>
    <property type="match status" value="1"/>
</dbReference>
<evidence type="ECO:0000256" key="1">
    <source>
        <dbReference type="ARBA" id="ARBA00008874"/>
    </source>
</evidence>
<dbReference type="PANTHER" id="PTHR48014:SF21">
    <property type="entry name" value="SERINE_THREONINE-PROTEIN KINASE FRAY2"/>
    <property type="match status" value="1"/>
</dbReference>
<feature type="compositionally biased region" description="Basic and acidic residues" evidence="2">
    <location>
        <begin position="7"/>
        <end position="17"/>
    </location>
</feature>
<name>A0A6G1SN32_9ACAR</name>
<gene>
    <name evidence="4" type="primary">STRADA</name>
    <name evidence="4" type="ORF">g.21183</name>
</gene>
<dbReference type="GO" id="GO:0006611">
    <property type="term" value="P:protein export from nucleus"/>
    <property type="evidence" value="ECO:0007669"/>
    <property type="project" value="TreeGrafter"/>
</dbReference>
<dbReference type="GO" id="GO:0005524">
    <property type="term" value="F:ATP binding"/>
    <property type="evidence" value="ECO:0007669"/>
    <property type="project" value="InterPro"/>
</dbReference>
<evidence type="ECO:0000313" key="4">
    <source>
        <dbReference type="EMBL" id="MDE51808.1"/>
    </source>
</evidence>